<reference evidence="1" key="1">
    <citation type="submission" date="2021-02" db="EMBL/GenBank/DDBJ databases">
        <authorList>
            <person name="Dougan E. K."/>
            <person name="Rhodes N."/>
            <person name="Thang M."/>
            <person name="Chan C."/>
        </authorList>
    </citation>
    <scope>NUCLEOTIDE SEQUENCE</scope>
</reference>
<protein>
    <submittedName>
        <fullName evidence="1">Uncharacterized protein</fullName>
    </submittedName>
</protein>
<keyword evidence="2" id="KW-1185">Reference proteome</keyword>
<accession>A0A812WXU6</accession>
<dbReference type="Proteomes" id="UP000601435">
    <property type="component" value="Unassembled WGS sequence"/>
</dbReference>
<dbReference type="EMBL" id="CAJNJA010035563">
    <property type="protein sequence ID" value="CAE7708450.1"/>
    <property type="molecule type" value="Genomic_DNA"/>
</dbReference>
<dbReference type="OrthoDB" id="446509at2759"/>
<comment type="caution">
    <text evidence="1">The sequence shown here is derived from an EMBL/GenBank/DDBJ whole genome shotgun (WGS) entry which is preliminary data.</text>
</comment>
<evidence type="ECO:0000313" key="1">
    <source>
        <dbReference type="EMBL" id="CAE7708450.1"/>
    </source>
</evidence>
<sequence length="113" mass="13369">MAMDVYNRQYSGNVDEDPVGGRKRYTYWVMFKRPAMRTSTDMKKILAEYMFFFKKKMSCRNIKITPRRSPIDGQSVVSLEYEMKEYGEIPRGQKLKNKYQQAYMIEINLAAPA</sequence>
<evidence type="ECO:0000313" key="2">
    <source>
        <dbReference type="Proteomes" id="UP000601435"/>
    </source>
</evidence>
<name>A0A812WXU6_9DINO</name>
<proteinExistence type="predicted"/>
<organism evidence="1 2">
    <name type="scientific">Symbiodinium necroappetens</name>
    <dbReference type="NCBI Taxonomy" id="1628268"/>
    <lineage>
        <taxon>Eukaryota</taxon>
        <taxon>Sar</taxon>
        <taxon>Alveolata</taxon>
        <taxon>Dinophyceae</taxon>
        <taxon>Suessiales</taxon>
        <taxon>Symbiodiniaceae</taxon>
        <taxon>Symbiodinium</taxon>
    </lineage>
</organism>
<dbReference type="AlphaFoldDB" id="A0A812WXU6"/>
<gene>
    <name evidence="1" type="ORF">SNEC2469_LOCUS20429</name>
</gene>